<name>A0A6N4RBC6_BLAVI</name>
<dbReference type="SUPFAM" id="SSF52540">
    <property type="entry name" value="P-loop containing nucleoside triphosphate hydrolases"/>
    <property type="match status" value="1"/>
</dbReference>
<evidence type="ECO:0000256" key="2">
    <source>
        <dbReference type="ARBA" id="ARBA00011643"/>
    </source>
</evidence>
<dbReference type="Pfam" id="PF00772">
    <property type="entry name" value="DnaB"/>
    <property type="match status" value="1"/>
</dbReference>
<dbReference type="FunFam" id="3.40.50.300:FF:000076">
    <property type="entry name" value="Replicative DNA helicase"/>
    <property type="match status" value="1"/>
</dbReference>
<evidence type="ECO:0000256" key="1">
    <source>
        <dbReference type="ARBA" id="ARBA00008428"/>
    </source>
</evidence>
<keyword evidence="7 14" id="KW-0347">Helicase</keyword>
<dbReference type="NCBIfam" id="TIGR00665">
    <property type="entry name" value="DnaB"/>
    <property type="match status" value="1"/>
</dbReference>
<comment type="subunit">
    <text evidence="2">Homohexamer.</text>
</comment>
<dbReference type="PANTHER" id="PTHR30153:SF2">
    <property type="entry name" value="REPLICATIVE DNA HELICASE"/>
    <property type="match status" value="1"/>
</dbReference>
<dbReference type="CDD" id="cd00984">
    <property type="entry name" value="DnaB_C"/>
    <property type="match status" value="1"/>
</dbReference>
<evidence type="ECO:0000256" key="13">
    <source>
        <dbReference type="NCBIfam" id="TIGR00665"/>
    </source>
</evidence>
<dbReference type="InterPro" id="IPR003593">
    <property type="entry name" value="AAA+_ATPase"/>
</dbReference>
<dbReference type="InterPro" id="IPR007693">
    <property type="entry name" value="DNA_helicase_DnaB-like_N"/>
</dbReference>
<dbReference type="GO" id="GO:0043139">
    <property type="term" value="F:5'-3' DNA helicase activity"/>
    <property type="evidence" value="ECO:0007669"/>
    <property type="project" value="UniProtKB-EC"/>
</dbReference>
<evidence type="ECO:0000256" key="8">
    <source>
        <dbReference type="ARBA" id="ARBA00022840"/>
    </source>
</evidence>
<evidence type="ECO:0000256" key="7">
    <source>
        <dbReference type="ARBA" id="ARBA00022806"/>
    </source>
</evidence>
<keyword evidence="5 14" id="KW-0547">Nucleotide-binding</keyword>
<dbReference type="AlphaFoldDB" id="A0A6N4RBC6"/>
<dbReference type="GO" id="GO:0005524">
    <property type="term" value="F:ATP binding"/>
    <property type="evidence" value="ECO:0007669"/>
    <property type="project" value="UniProtKB-UniRule"/>
</dbReference>
<dbReference type="Gene3D" id="1.10.860.10">
    <property type="entry name" value="DNAb Helicase, Chain A"/>
    <property type="match status" value="1"/>
</dbReference>
<evidence type="ECO:0000256" key="10">
    <source>
        <dbReference type="ARBA" id="ARBA00023235"/>
    </source>
</evidence>
<dbReference type="GO" id="GO:0042802">
    <property type="term" value="F:identical protein binding"/>
    <property type="evidence" value="ECO:0007669"/>
    <property type="project" value="UniProtKB-ARBA"/>
</dbReference>
<keyword evidence="8 14" id="KW-0067">ATP-binding</keyword>
<evidence type="ECO:0000256" key="14">
    <source>
        <dbReference type="RuleBase" id="RU362085"/>
    </source>
</evidence>
<dbReference type="InterPro" id="IPR036185">
    <property type="entry name" value="DNA_heli_DnaB-like_N_sf"/>
</dbReference>
<evidence type="ECO:0000256" key="4">
    <source>
        <dbReference type="ARBA" id="ARBA00022705"/>
    </source>
</evidence>
<keyword evidence="10" id="KW-0413">Isomerase</keyword>
<keyword evidence="9 14" id="KW-0238">DNA-binding</keyword>
<organism evidence="16 17">
    <name type="scientific">Blastochloris viridis</name>
    <name type="common">Rhodopseudomonas viridis</name>
    <dbReference type="NCBI Taxonomy" id="1079"/>
    <lineage>
        <taxon>Bacteria</taxon>
        <taxon>Pseudomonadati</taxon>
        <taxon>Pseudomonadota</taxon>
        <taxon>Alphaproteobacteria</taxon>
        <taxon>Hyphomicrobiales</taxon>
        <taxon>Blastochloridaceae</taxon>
        <taxon>Blastochloris</taxon>
    </lineage>
</organism>
<evidence type="ECO:0000256" key="12">
    <source>
        <dbReference type="ARBA" id="ARBA00048954"/>
    </source>
</evidence>
<dbReference type="GO" id="GO:0006269">
    <property type="term" value="P:DNA replication, synthesis of primer"/>
    <property type="evidence" value="ECO:0007669"/>
    <property type="project" value="UniProtKB-UniRule"/>
</dbReference>
<evidence type="ECO:0000313" key="17">
    <source>
        <dbReference type="Proteomes" id="UP000320948"/>
    </source>
</evidence>
<dbReference type="Pfam" id="PF03796">
    <property type="entry name" value="DnaB_C"/>
    <property type="match status" value="1"/>
</dbReference>
<evidence type="ECO:0000256" key="6">
    <source>
        <dbReference type="ARBA" id="ARBA00022801"/>
    </source>
</evidence>
<dbReference type="EMBL" id="VAFM01000002">
    <property type="protein sequence ID" value="TKW60521.1"/>
    <property type="molecule type" value="Genomic_DNA"/>
</dbReference>
<dbReference type="Proteomes" id="UP000320948">
    <property type="component" value="Unassembled WGS sequence"/>
</dbReference>
<dbReference type="SMART" id="SM00382">
    <property type="entry name" value="AAA"/>
    <property type="match status" value="1"/>
</dbReference>
<keyword evidence="4 14" id="KW-0235">DNA replication</keyword>
<keyword evidence="3 14" id="KW-0639">Primosome</keyword>
<evidence type="ECO:0000256" key="11">
    <source>
        <dbReference type="ARBA" id="ARBA00044932"/>
    </source>
</evidence>
<evidence type="ECO:0000259" key="15">
    <source>
        <dbReference type="PROSITE" id="PS51199"/>
    </source>
</evidence>
<evidence type="ECO:0000256" key="3">
    <source>
        <dbReference type="ARBA" id="ARBA00022515"/>
    </source>
</evidence>
<dbReference type="GO" id="GO:1990077">
    <property type="term" value="C:primosome complex"/>
    <property type="evidence" value="ECO:0007669"/>
    <property type="project" value="UniProtKB-UniRule"/>
</dbReference>
<proteinExistence type="inferred from homology"/>
<dbReference type="GO" id="GO:0003677">
    <property type="term" value="F:DNA binding"/>
    <property type="evidence" value="ECO:0007669"/>
    <property type="project" value="UniProtKB-UniRule"/>
</dbReference>
<reference evidence="16 17" key="1">
    <citation type="journal article" date="2017" name="Nat. Commun.">
        <title>In situ click chemistry generation of cyclooxygenase-2 inhibitors.</title>
        <authorList>
            <person name="Bhardwaj A."/>
            <person name="Kaur J."/>
            <person name="Wuest M."/>
            <person name="Wuest F."/>
        </authorList>
    </citation>
    <scope>NUCLEOTIDE SEQUENCE [LARGE SCALE GENOMIC DNA]</scope>
    <source>
        <strain evidence="16">S2_018_000_R2_106</strain>
    </source>
</reference>
<dbReference type="GO" id="GO:0005829">
    <property type="term" value="C:cytosol"/>
    <property type="evidence" value="ECO:0007669"/>
    <property type="project" value="TreeGrafter"/>
</dbReference>
<dbReference type="InterPro" id="IPR027417">
    <property type="entry name" value="P-loop_NTPase"/>
</dbReference>
<dbReference type="PROSITE" id="PS51199">
    <property type="entry name" value="SF4_HELICASE"/>
    <property type="match status" value="1"/>
</dbReference>
<gene>
    <name evidence="16" type="ORF">DI628_06355</name>
</gene>
<comment type="function">
    <text evidence="11 14">The main replicative DNA helicase, it participates in initiation and elongation during chromosome replication. Travels ahead of the DNA replisome, separating dsDNA into templates for DNA synthesis. A processive ATP-dependent 5'-3' DNA helicase it has DNA-dependent ATPase activity.</text>
</comment>
<comment type="caution">
    <text evidence="16">The sequence shown here is derived from an EMBL/GenBank/DDBJ whole genome shotgun (WGS) entry which is preliminary data.</text>
</comment>
<protein>
    <recommendedName>
        <fullName evidence="13 14">Replicative DNA helicase</fullName>
        <ecNumber evidence="13 14">5.6.2.3</ecNumber>
    </recommendedName>
</protein>
<comment type="similarity">
    <text evidence="1 14">Belongs to the helicase family. DnaB subfamily.</text>
</comment>
<evidence type="ECO:0000256" key="5">
    <source>
        <dbReference type="ARBA" id="ARBA00022741"/>
    </source>
</evidence>
<evidence type="ECO:0000256" key="9">
    <source>
        <dbReference type="ARBA" id="ARBA00023125"/>
    </source>
</evidence>
<evidence type="ECO:0000313" key="16">
    <source>
        <dbReference type="EMBL" id="TKW60521.1"/>
    </source>
</evidence>
<dbReference type="EC" id="5.6.2.3" evidence="13 14"/>
<dbReference type="InterPro" id="IPR007694">
    <property type="entry name" value="DNA_helicase_DnaB-like_C"/>
</dbReference>
<sequence length="506" mass="54613">MANIVPLAKATETALTNANNAAASTVQVPHSVAAEQAILGLLMVNNRQLDDLAGAILAEHFYVPLHAAIFEGLQTLVNRGREANPITLREILRGTPYDDEQTLLTHLTQMFENAGLGGDVRSLAEVIHTTYLQRQLITLGESLRSQAGSAHRPDEAKEVLDAVSGELFKLAESGSGSSSAKNLRDPLIEVIKRAEQARKDGGGVSGVSTGFIDIDHLLGGLHKSDLIILAARPSMGKTSFAINVAQNAATRMLTGGANGAAVGVFSLEMSADQLAARMLSSAAGISSHQLTNGHLSDADFRRLSEAAGQLAELPMYIDDTPQLSVNALRARARRMKRLYGIGLLVVDYLQLMSGSKASSADNRVQEVSEISQGLKTIARELNVPVIALSQLSRSVENRDNKRPQLSDLRESGSIEQDADLVVFLYREDYYLSRQLGAEEGMDEKTMKLKEKLEQVRGRAEVLFSKNRKGPTGVVTLMFHGETTTFHNMAPQHYNVGGPDGPPPFDT</sequence>
<accession>A0A6N4RBC6</accession>
<keyword evidence="6 14" id="KW-0378">Hydrolase</keyword>
<dbReference type="GO" id="GO:0016787">
    <property type="term" value="F:hydrolase activity"/>
    <property type="evidence" value="ECO:0007669"/>
    <property type="project" value="UniProtKB-KW"/>
</dbReference>
<dbReference type="SUPFAM" id="SSF48024">
    <property type="entry name" value="N-terminal domain of DnaB helicase"/>
    <property type="match status" value="1"/>
</dbReference>
<feature type="domain" description="SF4 helicase" evidence="15">
    <location>
        <begin position="200"/>
        <end position="492"/>
    </location>
</feature>
<dbReference type="Gene3D" id="3.40.50.300">
    <property type="entry name" value="P-loop containing nucleotide triphosphate hydrolases"/>
    <property type="match status" value="1"/>
</dbReference>
<comment type="catalytic activity">
    <reaction evidence="12 14">
        <text>ATP + H2O = ADP + phosphate + H(+)</text>
        <dbReference type="Rhea" id="RHEA:13065"/>
        <dbReference type="ChEBI" id="CHEBI:15377"/>
        <dbReference type="ChEBI" id="CHEBI:15378"/>
        <dbReference type="ChEBI" id="CHEBI:30616"/>
        <dbReference type="ChEBI" id="CHEBI:43474"/>
        <dbReference type="ChEBI" id="CHEBI:456216"/>
        <dbReference type="EC" id="5.6.2.3"/>
    </reaction>
</comment>
<dbReference type="InterPro" id="IPR007692">
    <property type="entry name" value="DNA_helicase_DnaB"/>
</dbReference>
<dbReference type="NCBIfam" id="NF006606">
    <property type="entry name" value="PRK09165.1"/>
    <property type="match status" value="1"/>
</dbReference>
<dbReference type="PANTHER" id="PTHR30153">
    <property type="entry name" value="REPLICATIVE DNA HELICASE DNAB"/>
    <property type="match status" value="1"/>
</dbReference>
<dbReference type="InterPro" id="IPR016136">
    <property type="entry name" value="DNA_helicase_N/primase_C"/>
</dbReference>